<gene>
    <name evidence="2" type="ORF">M6B38_248650</name>
</gene>
<name>A0AAX6DFS1_IRIPA</name>
<comment type="caution">
    <text evidence="2">The sequence shown here is derived from an EMBL/GenBank/DDBJ whole genome shotgun (WGS) entry which is preliminary data.</text>
</comment>
<organism evidence="2 3">
    <name type="scientific">Iris pallida</name>
    <name type="common">Sweet iris</name>
    <dbReference type="NCBI Taxonomy" id="29817"/>
    <lineage>
        <taxon>Eukaryota</taxon>
        <taxon>Viridiplantae</taxon>
        <taxon>Streptophyta</taxon>
        <taxon>Embryophyta</taxon>
        <taxon>Tracheophyta</taxon>
        <taxon>Spermatophyta</taxon>
        <taxon>Magnoliopsida</taxon>
        <taxon>Liliopsida</taxon>
        <taxon>Asparagales</taxon>
        <taxon>Iridaceae</taxon>
        <taxon>Iridoideae</taxon>
        <taxon>Irideae</taxon>
        <taxon>Iris</taxon>
    </lineage>
</organism>
<evidence type="ECO:0000256" key="1">
    <source>
        <dbReference type="SAM" id="SignalP"/>
    </source>
</evidence>
<dbReference type="AlphaFoldDB" id="A0AAX6DFS1"/>
<feature type="signal peptide" evidence="1">
    <location>
        <begin position="1"/>
        <end position="18"/>
    </location>
</feature>
<protein>
    <recommendedName>
        <fullName evidence="4">NADH dehydrogenase subunit 2</fullName>
    </recommendedName>
</protein>
<keyword evidence="1" id="KW-0732">Signal</keyword>
<accession>A0AAX6DFS1</accession>
<evidence type="ECO:0008006" key="4">
    <source>
        <dbReference type="Google" id="ProtNLM"/>
    </source>
</evidence>
<sequence>MFRYTISNSLILLATTLCHMDLSTYEYQSSFTDESLYWILVILSVFISEENVV</sequence>
<dbReference type="Proteomes" id="UP001140949">
    <property type="component" value="Unassembled WGS sequence"/>
</dbReference>
<proteinExistence type="predicted"/>
<evidence type="ECO:0000313" key="3">
    <source>
        <dbReference type="Proteomes" id="UP001140949"/>
    </source>
</evidence>
<feature type="chain" id="PRO_5043937737" description="NADH dehydrogenase subunit 2" evidence="1">
    <location>
        <begin position="19"/>
        <end position="53"/>
    </location>
</feature>
<reference evidence="2" key="1">
    <citation type="journal article" date="2023" name="GigaByte">
        <title>Genome assembly of the bearded iris, Iris pallida Lam.</title>
        <authorList>
            <person name="Bruccoleri R.E."/>
            <person name="Oakeley E.J."/>
            <person name="Faust A.M.E."/>
            <person name="Altorfer M."/>
            <person name="Dessus-Babus S."/>
            <person name="Burckhardt D."/>
            <person name="Oertli M."/>
            <person name="Naumann U."/>
            <person name="Petersen F."/>
            <person name="Wong J."/>
        </authorList>
    </citation>
    <scope>NUCLEOTIDE SEQUENCE</scope>
    <source>
        <strain evidence="2">GSM-AAB239-AS_SAM_17_03QT</strain>
    </source>
</reference>
<evidence type="ECO:0000313" key="2">
    <source>
        <dbReference type="EMBL" id="KAJ6790575.1"/>
    </source>
</evidence>
<keyword evidence="3" id="KW-1185">Reference proteome</keyword>
<dbReference type="EMBL" id="JANAVB010045086">
    <property type="protein sequence ID" value="KAJ6790575.1"/>
    <property type="molecule type" value="Genomic_DNA"/>
</dbReference>
<reference evidence="2" key="2">
    <citation type="submission" date="2023-04" db="EMBL/GenBank/DDBJ databases">
        <authorList>
            <person name="Bruccoleri R.E."/>
            <person name="Oakeley E.J."/>
            <person name="Faust A.-M."/>
            <person name="Dessus-Babus S."/>
            <person name="Altorfer M."/>
            <person name="Burckhardt D."/>
            <person name="Oertli M."/>
            <person name="Naumann U."/>
            <person name="Petersen F."/>
            <person name="Wong J."/>
        </authorList>
    </citation>
    <scope>NUCLEOTIDE SEQUENCE</scope>
    <source>
        <strain evidence="2">GSM-AAB239-AS_SAM_17_03QT</strain>
        <tissue evidence="2">Leaf</tissue>
    </source>
</reference>